<dbReference type="AlphaFoldDB" id="A0A1V2EW16"/>
<protein>
    <submittedName>
        <fullName evidence="1">Uncharacterized protein</fullName>
    </submittedName>
</protein>
<keyword evidence="2" id="KW-1185">Reference proteome</keyword>
<gene>
    <name evidence="1" type="ORF">SPHI_08690</name>
</gene>
<organism evidence="1 2">
    <name type="scientific">Sphingomonas jeddahensis</name>
    <dbReference type="NCBI Taxonomy" id="1915074"/>
    <lineage>
        <taxon>Bacteria</taxon>
        <taxon>Pseudomonadati</taxon>
        <taxon>Pseudomonadota</taxon>
        <taxon>Alphaproteobacteria</taxon>
        <taxon>Sphingomonadales</taxon>
        <taxon>Sphingomonadaceae</taxon>
        <taxon>Sphingomonas</taxon>
    </lineage>
</organism>
<reference evidence="1 2" key="1">
    <citation type="submission" date="2016-11" db="EMBL/GenBank/DDBJ databases">
        <title>Genome sequence of Sphingomonas jeddahensis G39.</title>
        <authorList>
            <person name="Poehlein A."/>
            <person name="Wuebbeler J.H."/>
            <person name="Steinbuechel A."/>
            <person name="Daniel R."/>
        </authorList>
    </citation>
    <scope>NUCLEOTIDE SEQUENCE [LARGE SCALE GENOMIC DNA]</scope>
    <source>
        <strain evidence="1 2">G39</strain>
    </source>
</reference>
<dbReference type="RefSeq" id="WP_144036153.1">
    <property type="nucleotide sequence ID" value="NZ_MPSB01000003.1"/>
</dbReference>
<dbReference type="OrthoDB" id="7576458at2"/>
<accession>A0A1V2EW16</accession>
<dbReference type="Proteomes" id="UP000188729">
    <property type="component" value="Unassembled WGS sequence"/>
</dbReference>
<dbReference type="EMBL" id="MPSB01000003">
    <property type="protein sequence ID" value="ONF96675.1"/>
    <property type="molecule type" value="Genomic_DNA"/>
</dbReference>
<comment type="caution">
    <text evidence="1">The sequence shown here is derived from an EMBL/GenBank/DDBJ whole genome shotgun (WGS) entry which is preliminary data.</text>
</comment>
<proteinExistence type="predicted"/>
<evidence type="ECO:0000313" key="2">
    <source>
        <dbReference type="Proteomes" id="UP000188729"/>
    </source>
</evidence>
<name>A0A1V2EW16_9SPHN</name>
<evidence type="ECO:0000313" key="1">
    <source>
        <dbReference type="EMBL" id="ONF96675.1"/>
    </source>
</evidence>
<sequence>MSRTFPVIAVACLGGLFLSLMAGFLLASWTVAGIAPAYAAPPVIARDEPRIVTDGWRDAGYERIGLWEQPRADMLQAAGSSRL</sequence>